<evidence type="ECO:0000259" key="3">
    <source>
        <dbReference type="PROSITE" id="PS50048"/>
    </source>
</evidence>
<keyword evidence="5" id="KW-1185">Reference proteome</keyword>
<dbReference type="AlphaFoldDB" id="A0AA40F5H7"/>
<dbReference type="GO" id="GO:0000981">
    <property type="term" value="F:DNA-binding transcription factor activity, RNA polymerase II-specific"/>
    <property type="evidence" value="ECO:0007669"/>
    <property type="project" value="InterPro"/>
</dbReference>
<evidence type="ECO:0000256" key="2">
    <source>
        <dbReference type="SAM" id="MobiDB-lite"/>
    </source>
</evidence>
<reference evidence="4" key="1">
    <citation type="submission" date="2023-06" db="EMBL/GenBank/DDBJ databases">
        <title>Genome-scale phylogeny and comparative genomics of the fungal order Sordariales.</title>
        <authorList>
            <consortium name="Lawrence Berkeley National Laboratory"/>
            <person name="Hensen N."/>
            <person name="Bonometti L."/>
            <person name="Westerberg I."/>
            <person name="Brannstrom I.O."/>
            <person name="Guillou S."/>
            <person name="Cros-Aarteil S."/>
            <person name="Calhoun S."/>
            <person name="Haridas S."/>
            <person name="Kuo A."/>
            <person name="Mondo S."/>
            <person name="Pangilinan J."/>
            <person name="Riley R."/>
            <person name="LaButti K."/>
            <person name="Andreopoulos B."/>
            <person name="Lipzen A."/>
            <person name="Chen C."/>
            <person name="Yanf M."/>
            <person name="Daum C."/>
            <person name="Ng V."/>
            <person name="Clum A."/>
            <person name="Steindorff A."/>
            <person name="Ohm R."/>
            <person name="Martin F."/>
            <person name="Silar P."/>
            <person name="Natvig D."/>
            <person name="Lalanne C."/>
            <person name="Gautier V."/>
            <person name="Ament-velasquez S.L."/>
            <person name="Kruys A."/>
            <person name="Hutchinson M.I."/>
            <person name="Powell A.J."/>
            <person name="Barry K."/>
            <person name="Miller A.N."/>
            <person name="Grigoriev I.V."/>
            <person name="Debuchy R."/>
            <person name="Gladieux P."/>
            <person name="Thoren M.H."/>
            <person name="Johannesson H."/>
        </authorList>
    </citation>
    <scope>NUCLEOTIDE SEQUENCE</scope>
    <source>
        <strain evidence="4">SMH3187-1</strain>
    </source>
</reference>
<comment type="caution">
    <text evidence="4">The sequence shown here is derived from an EMBL/GenBank/DDBJ whole genome shotgun (WGS) entry which is preliminary data.</text>
</comment>
<dbReference type="PANTHER" id="PTHR38111">
    <property type="entry name" value="ZN(2)-C6 FUNGAL-TYPE DOMAIN-CONTAINING PROTEIN-RELATED"/>
    <property type="match status" value="1"/>
</dbReference>
<dbReference type="SMART" id="SM00066">
    <property type="entry name" value="GAL4"/>
    <property type="match status" value="1"/>
</dbReference>
<accession>A0AA40F5H7</accession>
<feature type="domain" description="Zn(2)-C6 fungal-type" evidence="3">
    <location>
        <begin position="8"/>
        <end position="36"/>
    </location>
</feature>
<sequence>MKVKRKTICQTCRKGKIGCDGKQPACTQCVFRGLSCPGYPSDWTFVPQGCTVGGHRSGRERPSLTAAVKGNHRPRLDLQERPGLGEAASSAVPRPLTAPLDDLMMFVVRSFVPDANLGPGRGGGIVPPTRVCGSWVEVLPALASSGNNIALSSAINAFALAMMSGATPSTSMVSSAGETYTQALCALHSELRSAPKSKALPSQIIASIMCLLFAELFQPTSLGSWMAHLRGFGESMQLAKPKFFASGIPHRFFAGARPILIVLGFITRRTTFLAAEEWKHDPFVETPASPMQKLMSDASVIPTILETLDGLATRPRELAVVAAGNCVRQLVDVVGSLGRWKATSPTTRAPLFGCTAISKGDVPCLWFPSITDANEATHFWAFNALCLATISQVAVSYPEVGVELQSLAAWTTEDRIFQETIKLSKRICHSMDYQMQAEMRLYGVSSILLPLRVAYDVFSAGGARTAKELAFCRSILTRTVAMGHQFVPMFFDASRR</sequence>
<gene>
    <name evidence="4" type="ORF">B0T18DRAFT_73132</name>
</gene>
<dbReference type="GO" id="GO:0008270">
    <property type="term" value="F:zinc ion binding"/>
    <property type="evidence" value="ECO:0007669"/>
    <property type="project" value="InterPro"/>
</dbReference>
<name>A0AA40F5H7_9PEZI</name>
<dbReference type="InterPro" id="IPR001138">
    <property type="entry name" value="Zn2Cys6_DnaBD"/>
</dbReference>
<dbReference type="PROSITE" id="PS50048">
    <property type="entry name" value="ZN2_CY6_FUNGAL_2"/>
    <property type="match status" value="1"/>
</dbReference>
<dbReference type="Gene3D" id="4.10.240.10">
    <property type="entry name" value="Zn(2)-C6 fungal-type DNA-binding domain"/>
    <property type="match status" value="1"/>
</dbReference>
<dbReference type="SUPFAM" id="SSF57701">
    <property type="entry name" value="Zn2/Cys6 DNA-binding domain"/>
    <property type="match status" value="1"/>
</dbReference>
<dbReference type="InterPro" id="IPR053178">
    <property type="entry name" value="Osmoadaptation_assoc"/>
</dbReference>
<dbReference type="CDD" id="cd00067">
    <property type="entry name" value="GAL4"/>
    <property type="match status" value="1"/>
</dbReference>
<dbReference type="PANTHER" id="PTHR38111:SF9">
    <property type="entry name" value="ZN(2)-C6 FUNGAL-TYPE DOMAIN-CONTAINING PROTEIN"/>
    <property type="match status" value="1"/>
</dbReference>
<feature type="region of interest" description="Disordered" evidence="2">
    <location>
        <begin position="54"/>
        <end position="91"/>
    </location>
</feature>
<evidence type="ECO:0000256" key="1">
    <source>
        <dbReference type="ARBA" id="ARBA00023242"/>
    </source>
</evidence>
<dbReference type="Pfam" id="PF00172">
    <property type="entry name" value="Zn_clus"/>
    <property type="match status" value="1"/>
</dbReference>
<dbReference type="InterPro" id="IPR036864">
    <property type="entry name" value="Zn2-C6_fun-type_DNA-bd_sf"/>
</dbReference>
<proteinExistence type="predicted"/>
<keyword evidence="1" id="KW-0539">Nucleus</keyword>
<evidence type="ECO:0000313" key="5">
    <source>
        <dbReference type="Proteomes" id="UP001172155"/>
    </source>
</evidence>
<protein>
    <recommendedName>
        <fullName evidence="3">Zn(2)-C6 fungal-type domain-containing protein</fullName>
    </recommendedName>
</protein>
<dbReference type="EMBL" id="JAUKUD010000002">
    <property type="protein sequence ID" value="KAK0751638.1"/>
    <property type="molecule type" value="Genomic_DNA"/>
</dbReference>
<dbReference type="Proteomes" id="UP001172155">
    <property type="component" value="Unassembled WGS sequence"/>
</dbReference>
<organism evidence="4 5">
    <name type="scientific">Schizothecium vesticola</name>
    <dbReference type="NCBI Taxonomy" id="314040"/>
    <lineage>
        <taxon>Eukaryota</taxon>
        <taxon>Fungi</taxon>
        <taxon>Dikarya</taxon>
        <taxon>Ascomycota</taxon>
        <taxon>Pezizomycotina</taxon>
        <taxon>Sordariomycetes</taxon>
        <taxon>Sordariomycetidae</taxon>
        <taxon>Sordariales</taxon>
        <taxon>Schizotheciaceae</taxon>
        <taxon>Schizothecium</taxon>
    </lineage>
</organism>
<evidence type="ECO:0000313" key="4">
    <source>
        <dbReference type="EMBL" id="KAK0751638.1"/>
    </source>
</evidence>